<dbReference type="Gene3D" id="3.40.190.10">
    <property type="entry name" value="Periplasmic binding protein-like II"/>
    <property type="match status" value="2"/>
</dbReference>
<dbReference type="EMBL" id="PPCN01000003">
    <property type="protein sequence ID" value="POF32213.1"/>
    <property type="molecule type" value="Genomic_DNA"/>
</dbReference>
<sequence>MSLDLLRRGLKISHLRLLAELARQSRLTNAATAIGITQPAASRLISEIERITEAAVYVRSGRGIELTEVGRKLAERCVRILQELDDAGRDIDQHMSGQSGHVSIGSVTGPAIEYVLPALRHIRLSYPDISISVDVAPSRDLAPKLEDGRLDFSLSRVPVDEDPALFEERPLLREPASIIARIDHPLTRTDTPIPAQALLGFDWVLPPAGAPIRATAEQALRDKGLTLPSRVLTTSSFLFTLATVQRTNAIAPVAQSVARSFAEGADGTPGSLTELQSDLPLSVETYSFLTRKGQVLTPVAQVVAREVLRAVGEKGNPG</sequence>
<dbReference type="AlphaFoldDB" id="A0A2S3UXG7"/>
<dbReference type="Pfam" id="PF00126">
    <property type="entry name" value="HTH_1"/>
    <property type="match status" value="1"/>
</dbReference>
<comment type="similarity">
    <text evidence="1">Belongs to the LysR transcriptional regulatory family.</text>
</comment>
<evidence type="ECO:0000256" key="1">
    <source>
        <dbReference type="ARBA" id="ARBA00009437"/>
    </source>
</evidence>
<dbReference type="Gene3D" id="1.10.10.10">
    <property type="entry name" value="Winged helix-like DNA-binding domain superfamily/Winged helix DNA-binding domain"/>
    <property type="match status" value="1"/>
</dbReference>
<dbReference type="OrthoDB" id="9803030at2"/>
<dbReference type="GO" id="GO:0003677">
    <property type="term" value="F:DNA binding"/>
    <property type="evidence" value="ECO:0007669"/>
    <property type="project" value="UniProtKB-KW"/>
</dbReference>
<dbReference type="SUPFAM" id="SSF53850">
    <property type="entry name" value="Periplasmic binding protein-like II"/>
    <property type="match status" value="1"/>
</dbReference>
<dbReference type="GO" id="GO:0005829">
    <property type="term" value="C:cytosol"/>
    <property type="evidence" value="ECO:0007669"/>
    <property type="project" value="TreeGrafter"/>
</dbReference>
<evidence type="ECO:0000256" key="2">
    <source>
        <dbReference type="ARBA" id="ARBA00023015"/>
    </source>
</evidence>
<keyword evidence="4" id="KW-0804">Transcription</keyword>
<proteinExistence type="inferred from homology"/>
<dbReference type="GO" id="GO:0003700">
    <property type="term" value="F:DNA-binding transcription factor activity"/>
    <property type="evidence" value="ECO:0007669"/>
    <property type="project" value="InterPro"/>
</dbReference>
<evidence type="ECO:0000259" key="5">
    <source>
        <dbReference type="PROSITE" id="PS50931"/>
    </source>
</evidence>
<reference evidence="6 7" key="1">
    <citation type="submission" date="2018-01" db="EMBL/GenBank/DDBJ databases">
        <title>Genomic Encyclopedia of Archaeal and Bacterial Type Strains, Phase II (KMG-II): from individual species to whole genera.</title>
        <authorList>
            <person name="Goeker M."/>
        </authorList>
    </citation>
    <scope>NUCLEOTIDE SEQUENCE [LARGE SCALE GENOMIC DNA]</scope>
    <source>
        <strain evidence="6 7">DSM 17023</strain>
    </source>
</reference>
<dbReference type="SUPFAM" id="SSF46785">
    <property type="entry name" value="Winged helix' DNA-binding domain"/>
    <property type="match status" value="1"/>
</dbReference>
<dbReference type="InterPro" id="IPR036388">
    <property type="entry name" value="WH-like_DNA-bd_sf"/>
</dbReference>
<protein>
    <submittedName>
        <fullName evidence="6">DNA-binding transcriptional LysR family regulator</fullName>
    </submittedName>
</protein>
<comment type="caution">
    <text evidence="6">The sequence shown here is derived from an EMBL/GenBank/DDBJ whole genome shotgun (WGS) entry which is preliminary data.</text>
</comment>
<keyword evidence="7" id="KW-1185">Reference proteome</keyword>
<dbReference type="RefSeq" id="WP_103222154.1">
    <property type="nucleotide sequence ID" value="NZ_PPCN01000003.1"/>
</dbReference>
<evidence type="ECO:0000313" key="7">
    <source>
        <dbReference type="Proteomes" id="UP000236959"/>
    </source>
</evidence>
<organism evidence="6 7">
    <name type="scientific">Roseibium marinum</name>
    <dbReference type="NCBI Taxonomy" id="281252"/>
    <lineage>
        <taxon>Bacteria</taxon>
        <taxon>Pseudomonadati</taxon>
        <taxon>Pseudomonadota</taxon>
        <taxon>Alphaproteobacteria</taxon>
        <taxon>Hyphomicrobiales</taxon>
        <taxon>Stappiaceae</taxon>
        <taxon>Roseibium</taxon>
    </lineage>
</organism>
<dbReference type="InterPro" id="IPR005119">
    <property type="entry name" value="LysR_subst-bd"/>
</dbReference>
<dbReference type="Proteomes" id="UP000236959">
    <property type="component" value="Unassembled WGS sequence"/>
</dbReference>
<evidence type="ECO:0000313" key="6">
    <source>
        <dbReference type="EMBL" id="POF32213.1"/>
    </source>
</evidence>
<dbReference type="Pfam" id="PF03466">
    <property type="entry name" value="LysR_substrate"/>
    <property type="match status" value="1"/>
</dbReference>
<dbReference type="InterPro" id="IPR036390">
    <property type="entry name" value="WH_DNA-bd_sf"/>
</dbReference>
<evidence type="ECO:0000256" key="3">
    <source>
        <dbReference type="ARBA" id="ARBA00023125"/>
    </source>
</evidence>
<dbReference type="PROSITE" id="PS50931">
    <property type="entry name" value="HTH_LYSR"/>
    <property type="match status" value="1"/>
</dbReference>
<evidence type="ECO:0000256" key="4">
    <source>
        <dbReference type="ARBA" id="ARBA00023163"/>
    </source>
</evidence>
<dbReference type="PANTHER" id="PTHR30419:SF8">
    <property type="entry name" value="NITROGEN ASSIMILATION TRANSCRIPTIONAL ACTIVATOR-RELATED"/>
    <property type="match status" value="1"/>
</dbReference>
<keyword evidence="2" id="KW-0805">Transcription regulation</keyword>
<accession>A0A2S3UXG7</accession>
<name>A0A2S3UXG7_9HYPH</name>
<dbReference type="PANTHER" id="PTHR30419">
    <property type="entry name" value="HTH-TYPE TRANSCRIPTIONAL REGULATOR YBHD"/>
    <property type="match status" value="1"/>
</dbReference>
<keyword evidence="3 6" id="KW-0238">DNA-binding</keyword>
<gene>
    <name evidence="6" type="ORF">CLV41_103134</name>
</gene>
<dbReference type="InterPro" id="IPR050950">
    <property type="entry name" value="HTH-type_LysR_regulators"/>
</dbReference>
<dbReference type="InterPro" id="IPR000847">
    <property type="entry name" value="LysR_HTH_N"/>
</dbReference>
<feature type="domain" description="HTH lysR-type" evidence="5">
    <location>
        <begin position="10"/>
        <end position="67"/>
    </location>
</feature>